<name>A0A1U7NDW0_9FIRM</name>
<gene>
    <name evidence="2" type="ORF">BO222_10320</name>
</gene>
<feature type="transmembrane region" description="Helical" evidence="1">
    <location>
        <begin position="6"/>
        <end position="23"/>
    </location>
</feature>
<feature type="transmembrane region" description="Helical" evidence="1">
    <location>
        <begin position="63"/>
        <end position="86"/>
    </location>
</feature>
<evidence type="ECO:0000256" key="1">
    <source>
        <dbReference type="SAM" id="Phobius"/>
    </source>
</evidence>
<evidence type="ECO:0000313" key="3">
    <source>
        <dbReference type="Proteomes" id="UP000186341"/>
    </source>
</evidence>
<comment type="caution">
    <text evidence="2">The sequence shown here is derived from an EMBL/GenBank/DDBJ whole genome shotgun (WGS) entry which is preliminary data.</text>
</comment>
<sequence length="172" mass="19281">MKTIRLITLYSCLGALIFALKMVMAPFPNIEPVTLMVIVLGSTLGIQSIWAILIYILCEVLTWGANIWVLNYLYLWPLLLVISCLLRKSNSAFVYACTAALFGYCFGAFCAIPMIFISGISGAIAWWQSGVLFDLIHGTSNFILVLILYRPLHKVLSELLNRFIQLKNSAIR</sequence>
<dbReference type="Proteomes" id="UP000186341">
    <property type="component" value="Unassembled WGS sequence"/>
</dbReference>
<keyword evidence="3" id="KW-1185">Reference proteome</keyword>
<keyword evidence="1" id="KW-1133">Transmembrane helix</keyword>
<feature type="transmembrane region" description="Helical" evidence="1">
    <location>
        <begin position="93"/>
        <end position="120"/>
    </location>
</feature>
<proteinExistence type="predicted"/>
<dbReference type="EMBL" id="MPJW01000198">
    <property type="protein sequence ID" value="OLU37580.1"/>
    <property type="molecule type" value="Genomic_DNA"/>
</dbReference>
<evidence type="ECO:0008006" key="4">
    <source>
        <dbReference type="Google" id="ProtNLM"/>
    </source>
</evidence>
<accession>A0A1U7NDW0</accession>
<keyword evidence="1" id="KW-0812">Transmembrane</keyword>
<protein>
    <recommendedName>
        <fullName evidence="4">ECF transporter S component</fullName>
    </recommendedName>
</protein>
<dbReference type="AlphaFoldDB" id="A0A1U7NDW0"/>
<reference evidence="2 3" key="1">
    <citation type="submission" date="2016-11" db="EMBL/GenBank/DDBJ databases">
        <title>Description of two novel members of the family Erysipelotrichaceae: Ileibacterium lipovorans gen. nov., sp. nov. and Dubosiella newyorkensis, gen. nov., sp. nov.</title>
        <authorList>
            <person name="Cox L.M."/>
            <person name="Sohn J."/>
            <person name="Tyrrell K.L."/>
            <person name="Citron D.M."/>
            <person name="Lawson P.A."/>
            <person name="Patel N.B."/>
            <person name="Iizumi T."/>
            <person name="Perez-Perez G.I."/>
            <person name="Goldstein E.J."/>
            <person name="Blaser M.J."/>
        </authorList>
    </citation>
    <scope>NUCLEOTIDE SEQUENCE [LARGE SCALE GENOMIC DNA]</scope>
    <source>
        <strain evidence="2 3">NYU-BL-A3</strain>
    </source>
</reference>
<feature type="transmembrane region" description="Helical" evidence="1">
    <location>
        <begin position="126"/>
        <end position="149"/>
    </location>
</feature>
<feature type="transmembrane region" description="Helical" evidence="1">
    <location>
        <begin position="35"/>
        <end position="57"/>
    </location>
</feature>
<evidence type="ECO:0000313" key="2">
    <source>
        <dbReference type="EMBL" id="OLU37580.1"/>
    </source>
</evidence>
<organism evidence="2 3">
    <name type="scientific">Ileibacterium valens</name>
    <dbReference type="NCBI Taxonomy" id="1862668"/>
    <lineage>
        <taxon>Bacteria</taxon>
        <taxon>Bacillati</taxon>
        <taxon>Bacillota</taxon>
        <taxon>Erysipelotrichia</taxon>
        <taxon>Erysipelotrichales</taxon>
        <taxon>Erysipelotrichaceae</taxon>
        <taxon>Ileibacterium</taxon>
    </lineage>
</organism>
<keyword evidence="1" id="KW-0472">Membrane</keyword>